<evidence type="ECO:0000256" key="2">
    <source>
        <dbReference type="ARBA" id="ARBA00022741"/>
    </source>
</evidence>
<dbReference type="Proteomes" id="UP001219933">
    <property type="component" value="Chromosome 3"/>
</dbReference>
<dbReference type="PROSITE" id="PS50011">
    <property type="entry name" value="PROTEIN_KINASE_DOM"/>
    <property type="match status" value="1"/>
</dbReference>
<organism evidence="7 8">
    <name type="scientific">Malassezia cuniculi</name>
    <dbReference type="NCBI Taxonomy" id="948313"/>
    <lineage>
        <taxon>Eukaryota</taxon>
        <taxon>Fungi</taxon>
        <taxon>Dikarya</taxon>
        <taxon>Basidiomycota</taxon>
        <taxon>Ustilaginomycotina</taxon>
        <taxon>Malasseziomycetes</taxon>
        <taxon>Malasseziales</taxon>
        <taxon>Malasseziaceae</taxon>
        <taxon>Malassezia</taxon>
    </lineage>
</organism>
<feature type="region of interest" description="Disordered" evidence="5">
    <location>
        <begin position="270"/>
        <end position="289"/>
    </location>
</feature>
<feature type="domain" description="Protein kinase" evidence="6">
    <location>
        <begin position="364"/>
        <end position="625"/>
    </location>
</feature>
<feature type="region of interest" description="Disordered" evidence="5">
    <location>
        <begin position="170"/>
        <end position="204"/>
    </location>
</feature>
<evidence type="ECO:0000256" key="5">
    <source>
        <dbReference type="SAM" id="MobiDB-lite"/>
    </source>
</evidence>
<keyword evidence="3 7" id="KW-0418">Kinase</keyword>
<evidence type="ECO:0000313" key="8">
    <source>
        <dbReference type="Proteomes" id="UP001219933"/>
    </source>
</evidence>
<evidence type="ECO:0000259" key="6">
    <source>
        <dbReference type="PROSITE" id="PS50011"/>
    </source>
</evidence>
<dbReference type="EMBL" id="CP119879">
    <property type="protein sequence ID" value="WFD35788.1"/>
    <property type="molecule type" value="Genomic_DNA"/>
</dbReference>
<dbReference type="GO" id="GO:0005524">
    <property type="term" value="F:ATP binding"/>
    <property type="evidence" value="ECO:0007669"/>
    <property type="project" value="UniProtKB-KW"/>
</dbReference>
<feature type="region of interest" description="Disordered" evidence="5">
    <location>
        <begin position="1"/>
        <end position="87"/>
    </location>
</feature>
<dbReference type="Pfam" id="PF07714">
    <property type="entry name" value="PK_Tyr_Ser-Thr"/>
    <property type="match status" value="1"/>
</dbReference>
<keyword evidence="4" id="KW-0067">ATP-binding</keyword>
<gene>
    <name evidence="7" type="ORF">MCUN1_002650</name>
</gene>
<evidence type="ECO:0000256" key="1">
    <source>
        <dbReference type="ARBA" id="ARBA00022679"/>
    </source>
</evidence>
<dbReference type="AlphaFoldDB" id="A0AAF0J722"/>
<keyword evidence="1 7" id="KW-0808">Transferase</keyword>
<keyword evidence="7" id="KW-0723">Serine/threonine-protein kinase</keyword>
<dbReference type="SUPFAM" id="SSF56112">
    <property type="entry name" value="Protein kinase-like (PK-like)"/>
    <property type="match status" value="1"/>
</dbReference>
<dbReference type="InterPro" id="IPR000719">
    <property type="entry name" value="Prot_kinase_dom"/>
</dbReference>
<accession>A0AAF0J722</accession>
<reference evidence="7" key="1">
    <citation type="submission" date="2023-03" db="EMBL/GenBank/DDBJ databases">
        <title>Mating type loci evolution in Malassezia.</title>
        <authorList>
            <person name="Coelho M.A."/>
        </authorList>
    </citation>
    <scope>NUCLEOTIDE SEQUENCE</scope>
    <source>
        <strain evidence="7">CBS 11721</strain>
    </source>
</reference>
<dbReference type="InterPro" id="IPR051681">
    <property type="entry name" value="Ser/Thr_Kinases-Pseudokinases"/>
</dbReference>
<sequence>MPRLSSRGYKRHRSGQFKDGAEATSSTHTPTSRDSTWSTSSDSDNESVPPKRHAEEQRTPINGYIRNWLTPHTKPIRPSPFRQWQNPRANRLGTNALSHAQLQKLSRGALTEMLNMLGDNDESLGSLRKIELIERIALRRKHIQGTSTPKPLVQPRLVLEGGTLGLSIGGPTARPVFQRSPHSRRLRRFESPSHGRTPRKSPYLAKTMVPPVAMPVLESVRESEWVDQPSSDAFGDSDSSLSSLSDAPDSPSLNARIPSAPAVPVKRMRIQSDEHKNAPEGSSTTKEDAAMSRTLLARRRRQSLADMCAAKGIEMRQESTKAELIAALLGEPSAEKQTADNEDLNGLDLESLQLLDHEISPESLEKLERIGTGGFKDVYLGLYHISRTRSIKVAISDIRNEITDMDIKELRLLRDLRHENIVRFIGVSIPPPPRLIPCMIVTELCENGDLFDFIRNTPAPPDAEIFTLLLQIARGLEYLHKHTPTIIHRDCKSTNVLITKDCVAKISDFGFARVKRSSRTVIQSLVGTVNWQAAELWVPKPNYNEKVDVWSAAMTFWEALQWHQPIKRYPFQGMNEHQIYFNVGQKGQRRRFGDEIVDLLHQMWEKQPRDRPTMTQVCERLEELVAMKRSSNA</sequence>
<name>A0AAF0J722_9BASI</name>
<dbReference type="InterPro" id="IPR011009">
    <property type="entry name" value="Kinase-like_dom_sf"/>
</dbReference>
<dbReference type="Gene3D" id="1.10.510.10">
    <property type="entry name" value="Transferase(Phosphotransferase) domain 1"/>
    <property type="match status" value="1"/>
</dbReference>
<dbReference type="EC" id="2.7.11.1" evidence="7"/>
<dbReference type="PANTHER" id="PTHR44329">
    <property type="entry name" value="SERINE/THREONINE-PROTEIN KINASE TNNI3K-RELATED"/>
    <property type="match status" value="1"/>
</dbReference>
<feature type="compositionally biased region" description="Low complexity" evidence="5">
    <location>
        <begin position="32"/>
        <end position="42"/>
    </location>
</feature>
<dbReference type="PANTHER" id="PTHR44329:SF288">
    <property type="entry name" value="MITOGEN-ACTIVATED PROTEIN KINASE KINASE KINASE 20"/>
    <property type="match status" value="1"/>
</dbReference>
<evidence type="ECO:0000256" key="3">
    <source>
        <dbReference type="ARBA" id="ARBA00022777"/>
    </source>
</evidence>
<keyword evidence="8" id="KW-1185">Reference proteome</keyword>
<dbReference type="GO" id="GO:0004674">
    <property type="term" value="F:protein serine/threonine kinase activity"/>
    <property type="evidence" value="ECO:0007669"/>
    <property type="project" value="UniProtKB-KW"/>
</dbReference>
<feature type="region of interest" description="Disordered" evidence="5">
    <location>
        <begin position="227"/>
        <end position="261"/>
    </location>
</feature>
<feature type="compositionally biased region" description="Low complexity" evidence="5">
    <location>
        <begin position="229"/>
        <end position="253"/>
    </location>
</feature>
<protein>
    <submittedName>
        <fullName evidence="7">Non-specific serine/threonine protein kinase</fullName>
        <ecNumber evidence="7">2.7.11.1</ecNumber>
    </submittedName>
</protein>
<keyword evidence="2" id="KW-0547">Nucleotide-binding</keyword>
<evidence type="ECO:0000313" key="7">
    <source>
        <dbReference type="EMBL" id="WFD35788.1"/>
    </source>
</evidence>
<evidence type="ECO:0000256" key="4">
    <source>
        <dbReference type="ARBA" id="ARBA00022840"/>
    </source>
</evidence>
<dbReference type="InterPro" id="IPR001245">
    <property type="entry name" value="Ser-Thr/Tyr_kinase_cat_dom"/>
</dbReference>
<proteinExistence type="predicted"/>